<accession>A0ABP6LZ17</accession>
<feature type="region of interest" description="Disordered" evidence="1">
    <location>
        <begin position="47"/>
        <end position="70"/>
    </location>
</feature>
<evidence type="ECO:0000313" key="2">
    <source>
        <dbReference type="EMBL" id="GAA3068099.1"/>
    </source>
</evidence>
<dbReference type="Proteomes" id="UP001501532">
    <property type="component" value="Unassembled WGS sequence"/>
</dbReference>
<protein>
    <submittedName>
        <fullName evidence="2">Uncharacterized protein</fullName>
    </submittedName>
</protein>
<reference evidence="3" key="1">
    <citation type="journal article" date="2019" name="Int. J. Syst. Evol. Microbiol.">
        <title>The Global Catalogue of Microorganisms (GCM) 10K type strain sequencing project: providing services to taxonomists for standard genome sequencing and annotation.</title>
        <authorList>
            <consortium name="The Broad Institute Genomics Platform"/>
            <consortium name="The Broad Institute Genome Sequencing Center for Infectious Disease"/>
            <person name="Wu L."/>
            <person name="Ma J."/>
        </authorList>
    </citation>
    <scope>NUCLEOTIDE SEQUENCE [LARGE SCALE GENOMIC DNA]</scope>
    <source>
        <strain evidence="3">JCM 9091</strain>
    </source>
</reference>
<proteinExistence type="predicted"/>
<sequence length="70" mass="7366">MPVEVVNPPWASISLPWAQVRDRRSGDQRVPDAFGAVVAGQVPEHDVAGGTLEQGAGGRSGRWIVTGTSE</sequence>
<keyword evidence="3" id="KW-1185">Reference proteome</keyword>
<name>A0ABP6LZ17_9ACTN</name>
<evidence type="ECO:0000256" key="1">
    <source>
        <dbReference type="SAM" id="MobiDB-lite"/>
    </source>
</evidence>
<dbReference type="EMBL" id="BAAAUF010000062">
    <property type="protein sequence ID" value="GAA3068099.1"/>
    <property type="molecule type" value="Genomic_DNA"/>
</dbReference>
<comment type="caution">
    <text evidence="2">The sequence shown here is derived from an EMBL/GenBank/DDBJ whole genome shotgun (WGS) entry which is preliminary data.</text>
</comment>
<evidence type="ECO:0000313" key="3">
    <source>
        <dbReference type="Proteomes" id="UP001501532"/>
    </source>
</evidence>
<gene>
    <name evidence="2" type="ORF">GCM10010448_59280</name>
</gene>
<organism evidence="2 3">
    <name type="scientific">Streptomyces glomeratus</name>
    <dbReference type="NCBI Taxonomy" id="284452"/>
    <lineage>
        <taxon>Bacteria</taxon>
        <taxon>Bacillati</taxon>
        <taxon>Actinomycetota</taxon>
        <taxon>Actinomycetes</taxon>
        <taxon>Kitasatosporales</taxon>
        <taxon>Streptomycetaceae</taxon>
        <taxon>Streptomyces</taxon>
    </lineage>
</organism>